<accession>M6JEV7</accession>
<comment type="caution">
    <text evidence="2">The sequence shown here is derived from an EMBL/GenBank/DDBJ whole genome shotgun (WGS) entry which is preliminary data.</text>
</comment>
<dbReference type="EMBL" id="AHMU02000066">
    <property type="protein sequence ID" value="EMN20494.1"/>
    <property type="molecule type" value="Genomic_DNA"/>
</dbReference>
<dbReference type="Proteomes" id="UP000012106">
    <property type="component" value="Unassembled WGS sequence"/>
</dbReference>
<evidence type="ECO:0000256" key="1">
    <source>
        <dbReference type="SAM" id="Phobius"/>
    </source>
</evidence>
<proteinExistence type="predicted"/>
<sequence length="176" mass="20382">MFVIQLFFVMLSAWLFFIMFVWISFMESTWFLFGLGCLSLLTYSPVVALIAFVRSARRIHNSVTKKQISTWLIGGTLTIVLLHSILYKVQWDRAEKFVQEEDLRIEKLAGRDGISSSDARYIEYMRNIAPFRWMLNGKYQCERVSLSEKICPFVNSILSVEECVNGCGRSLLQLAK</sequence>
<feature type="transmembrane region" description="Helical" evidence="1">
    <location>
        <begin position="7"/>
        <end position="25"/>
    </location>
</feature>
<keyword evidence="1" id="KW-1133">Transmembrane helix</keyword>
<protein>
    <submittedName>
        <fullName evidence="2">Uncharacterized protein</fullName>
    </submittedName>
</protein>
<gene>
    <name evidence="2" type="ORF">LEP1GSC063_0764</name>
</gene>
<keyword evidence="1" id="KW-0472">Membrane</keyword>
<reference evidence="2 3" key="1">
    <citation type="submission" date="2013-01" db="EMBL/GenBank/DDBJ databases">
        <authorList>
            <person name="Harkins D.M."/>
            <person name="Durkin A.S."/>
            <person name="Brinkac L.M."/>
            <person name="Haft D.H."/>
            <person name="Selengut J.D."/>
            <person name="Sanka R."/>
            <person name="DePew J."/>
            <person name="Purushe J."/>
            <person name="Hartskeerl R.A."/>
            <person name="Ahmed A."/>
            <person name="van der Linden H."/>
            <person name="Goris M.G.A."/>
            <person name="Vinetz J.M."/>
            <person name="Sutton G.G."/>
            <person name="Nierman W.C."/>
            <person name="Fouts D.E."/>
        </authorList>
    </citation>
    <scope>NUCLEOTIDE SEQUENCE [LARGE SCALE GENOMIC DNA]</scope>
    <source>
        <strain evidence="2 3">MAVJ 401</strain>
    </source>
</reference>
<name>M6JEV7_9LEPT</name>
<feature type="transmembrane region" description="Helical" evidence="1">
    <location>
        <begin position="68"/>
        <end position="87"/>
    </location>
</feature>
<organism evidence="2 3">
    <name type="scientific">Leptospira santarosai serovar Arenal str. MAVJ 401</name>
    <dbReference type="NCBI Taxonomy" id="1049976"/>
    <lineage>
        <taxon>Bacteria</taxon>
        <taxon>Pseudomonadati</taxon>
        <taxon>Spirochaetota</taxon>
        <taxon>Spirochaetia</taxon>
        <taxon>Leptospirales</taxon>
        <taxon>Leptospiraceae</taxon>
        <taxon>Leptospira</taxon>
    </lineage>
</organism>
<dbReference type="AlphaFoldDB" id="M6JEV7"/>
<feature type="transmembrane region" description="Helical" evidence="1">
    <location>
        <begin position="31"/>
        <end position="56"/>
    </location>
</feature>
<keyword evidence="1" id="KW-0812">Transmembrane</keyword>
<evidence type="ECO:0000313" key="3">
    <source>
        <dbReference type="Proteomes" id="UP000012106"/>
    </source>
</evidence>
<evidence type="ECO:0000313" key="2">
    <source>
        <dbReference type="EMBL" id="EMN20494.1"/>
    </source>
</evidence>